<comment type="caution">
    <text evidence="1">The sequence shown here is derived from an EMBL/GenBank/DDBJ whole genome shotgun (WGS) entry which is preliminary data.</text>
</comment>
<organism evidence="1 2">
    <name type="scientific">Pseudomonas savastanoi pv. phaseolicola</name>
    <name type="common">Pseudomonas syringae pv. phaseolicola</name>
    <dbReference type="NCBI Taxonomy" id="319"/>
    <lineage>
        <taxon>Bacteria</taxon>
        <taxon>Pseudomonadati</taxon>
        <taxon>Pseudomonadota</taxon>
        <taxon>Gammaproteobacteria</taxon>
        <taxon>Pseudomonadales</taxon>
        <taxon>Pseudomonadaceae</taxon>
        <taxon>Pseudomonas</taxon>
    </lineage>
</organism>
<dbReference type="Proteomes" id="UP000267078">
    <property type="component" value="Unassembled WGS sequence"/>
</dbReference>
<name>A0A7Z6UNA8_PSESH</name>
<protein>
    <submittedName>
        <fullName evidence="1">RHS repeat-associated core domain protein</fullName>
    </submittedName>
</protein>
<proteinExistence type="predicted"/>
<evidence type="ECO:0000313" key="1">
    <source>
        <dbReference type="EMBL" id="RMU81957.1"/>
    </source>
</evidence>
<evidence type="ECO:0000313" key="2">
    <source>
        <dbReference type="Proteomes" id="UP000267078"/>
    </source>
</evidence>
<dbReference type="EMBL" id="RBUI01000196">
    <property type="protein sequence ID" value="RMU81957.1"/>
    <property type="molecule type" value="Genomic_DNA"/>
</dbReference>
<gene>
    <name evidence="1" type="ORF">ALP21_05390</name>
</gene>
<reference evidence="1 2" key="1">
    <citation type="submission" date="2018-08" db="EMBL/GenBank/DDBJ databases">
        <title>Recombination of ecologically and evolutionarily significant loci maintains genetic cohesion in the Pseudomonas syringae species complex.</title>
        <authorList>
            <person name="Dillon M."/>
            <person name="Thakur S."/>
            <person name="Almeida R.N.D."/>
            <person name="Weir B.S."/>
            <person name="Guttman D.S."/>
        </authorList>
    </citation>
    <scope>NUCLEOTIDE SEQUENCE [LARGE SCALE GENOMIC DNA]</scope>
    <source>
        <strain evidence="1 2">1449B</strain>
    </source>
</reference>
<dbReference type="AlphaFoldDB" id="A0A7Z6UNA8"/>
<accession>A0A7Z6UNA8</accession>
<sequence>MLSLQTSALGVPGFAGQTIDPITGYYLLGNYLKTAALPWLARPSTQRVR</sequence>